<gene>
    <name evidence="2" type="ORF">COB20_14740</name>
</gene>
<comment type="caution">
    <text evidence="2">The sequence shown here is derived from an EMBL/GenBank/DDBJ whole genome shotgun (WGS) entry which is preliminary data.</text>
</comment>
<dbReference type="Proteomes" id="UP000218767">
    <property type="component" value="Unassembled WGS sequence"/>
</dbReference>
<name>A0A2A4WWV5_9GAMM</name>
<evidence type="ECO:0000256" key="1">
    <source>
        <dbReference type="SAM" id="SignalP"/>
    </source>
</evidence>
<sequence>MNMKYQGTSLTRYGRRILACSLLFSCFGLYSAAASAQLPELESPSTATGASTTAKFFGGATADNSSTFGSSFGGDQPLDIFTEIQVETAHVNTVGNVYLLIQLGADIFMRLESGEYAIWDQTLPNLQATLPGRTLQASEPITILENVAFGPAGLAGASLAIFLAYDTTAAPNELYYSGVPLTLSIDAEVTEPADPASLTFYLSNISQPIVQSQCIVCHTTTGVASTSALHYVNSSVEGYQELNYNTLLNYIENVPGGASLILSQPQGLTAHGGGVQLVAGTSQFNDWSTFVTTAINEVASNGSGTNVQSIFAAVAKMDNEQTLRKAALLYAGRLPTDQEAASVSGGTEEDLAVAVRALMSGDSFESFLMETVNDRLLTQAFSASVFSVVNRFYYPNSLQYYQVPGPAGSDKRLTSEALAQEPMRLVANVVTNERPYTEVLTADYIMVNPFSAEVYGGNVTFDNSSDPDEWREGRITDYFRCTVCGQNNPNASYNIATDYPHAGLLNSPAFLSRFPSTDTNRNRARARWAYYFFLGVDIEGLSERTTDQSALADENNPTLNNENCTVCHNIMDPVAGAFQNYGDEGFYKDQPGGLHSLPGSNRFDPDSDFQIGDTWYSDMLAPGFGNELAPNSDNSIQWLADKFVNDPRFGYGTAYFWYPAVMGRDAYALPENPEDIDYESKLAAYSTEQQMMQEAAASFVAGSAGNGDHNLKDLLVDLTLSNQFRADSVDAITSVQKIELDRVGTGKLLTPEQLNRKLETTTGFSWNYGSFSALDEVYLLTYGGIDSFGITDRATDLTTLMSTVVTTMANEVSCPITSQEFGLSQNQRKLFPFVELNSLPTNSESAIRSNIQHLHSTLLGEELGVNDPEIDATYDLFAAVWNARLAANKGPSVISESEICITDNVVSPVLTDPNQTLRSWAAIVNYMIRDYKFIHE</sequence>
<organism evidence="2 3">
    <name type="scientific">SAR86 cluster bacterium</name>
    <dbReference type="NCBI Taxonomy" id="2030880"/>
    <lineage>
        <taxon>Bacteria</taxon>
        <taxon>Pseudomonadati</taxon>
        <taxon>Pseudomonadota</taxon>
        <taxon>Gammaproteobacteria</taxon>
        <taxon>SAR86 cluster</taxon>
    </lineage>
</organism>
<evidence type="ECO:0000313" key="2">
    <source>
        <dbReference type="EMBL" id="PCI74716.1"/>
    </source>
</evidence>
<proteinExistence type="predicted"/>
<evidence type="ECO:0000313" key="3">
    <source>
        <dbReference type="Proteomes" id="UP000218767"/>
    </source>
</evidence>
<protein>
    <submittedName>
        <fullName evidence="2">Uncharacterized protein</fullName>
    </submittedName>
</protein>
<dbReference type="AlphaFoldDB" id="A0A2A4WWV5"/>
<keyword evidence="1" id="KW-0732">Signal</keyword>
<reference evidence="3" key="1">
    <citation type="submission" date="2017-08" db="EMBL/GenBank/DDBJ databases">
        <title>A dynamic microbial community with high functional redundancy inhabits the cold, oxic subseafloor aquifer.</title>
        <authorList>
            <person name="Tully B.J."/>
            <person name="Wheat C.G."/>
            <person name="Glazer B.T."/>
            <person name="Huber J.A."/>
        </authorList>
    </citation>
    <scope>NUCLEOTIDE SEQUENCE [LARGE SCALE GENOMIC DNA]</scope>
</reference>
<feature type="chain" id="PRO_5012517481" evidence="1">
    <location>
        <begin position="37"/>
        <end position="936"/>
    </location>
</feature>
<dbReference type="EMBL" id="NVUL01000096">
    <property type="protein sequence ID" value="PCI74716.1"/>
    <property type="molecule type" value="Genomic_DNA"/>
</dbReference>
<accession>A0A2A4WWV5</accession>
<feature type="signal peptide" evidence="1">
    <location>
        <begin position="1"/>
        <end position="36"/>
    </location>
</feature>